<dbReference type="SUPFAM" id="SSF55729">
    <property type="entry name" value="Acyl-CoA N-acyltransferases (Nat)"/>
    <property type="match status" value="1"/>
</dbReference>
<dbReference type="NCBIfam" id="TIGR00667">
    <property type="entry name" value="aat"/>
    <property type="match status" value="1"/>
</dbReference>
<evidence type="ECO:0000256" key="12">
    <source>
        <dbReference type="ARBA" id="ARBA00077136"/>
    </source>
</evidence>
<keyword evidence="4 15" id="KW-0012">Acyltransferase</keyword>
<dbReference type="PANTHER" id="PTHR30098">
    <property type="entry name" value="LEUCYL/PHENYLALANYL-TRNA--PROTEIN TRANSFERASE"/>
    <property type="match status" value="1"/>
</dbReference>
<evidence type="ECO:0000256" key="15">
    <source>
        <dbReference type="HAMAP-Rule" id="MF_00688"/>
    </source>
</evidence>
<comment type="subcellular location">
    <subcellularLocation>
        <location evidence="1 15">Cytoplasm</location>
    </subcellularLocation>
</comment>
<dbReference type="InterPro" id="IPR042203">
    <property type="entry name" value="Leu/Phe-tRNA_Trfase_C"/>
</dbReference>
<dbReference type="Pfam" id="PF03588">
    <property type="entry name" value="Leu_Phe_trans"/>
    <property type="match status" value="1"/>
</dbReference>
<evidence type="ECO:0000256" key="2">
    <source>
        <dbReference type="ARBA" id="ARBA00022490"/>
    </source>
</evidence>
<dbReference type="PANTHER" id="PTHR30098:SF2">
    <property type="entry name" value="LEUCYL_PHENYLALANYL-TRNA--PROTEIN TRANSFERASE"/>
    <property type="match status" value="1"/>
</dbReference>
<gene>
    <name evidence="15" type="primary">aat</name>
    <name evidence="16" type="ORF">AB835_09100</name>
</gene>
<accession>A0A1D2QPB9</accession>
<dbReference type="InterPro" id="IPR004616">
    <property type="entry name" value="Leu/Phe-tRNA_Trfase"/>
</dbReference>
<dbReference type="Proteomes" id="UP000242502">
    <property type="component" value="Unassembled WGS sequence"/>
</dbReference>
<sequence>MFQLPWLDPNIIEFPDTYGALKEPNGLLAAGGQLNTQWLLKAYSLGIFPWFSEGEPILWWSPSPRAIIYVNQLYISKSLRKILKKNIVRISFNQAFTSVINACSQPRPKQEQDSTWITDEVKQAYIQLHHLGYAHSVEVWQENQLVGGLYGISLGRMFFGESMFSLIPNSSKIALTHLVEKLKQWQYIAIDCQVYNNHLPSLGAIQIPRIEFEILLRDHVEGIPCHWNGSPNHYKDT</sequence>
<name>A0A1D2QPB9_9GAMM</name>
<dbReference type="InterPro" id="IPR016181">
    <property type="entry name" value="Acyl_CoA_acyltransferase"/>
</dbReference>
<dbReference type="EC" id="2.3.2.6" evidence="10 15"/>
<protein>
    <recommendedName>
        <fullName evidence="11 15">Leucyl/phenylalanyl-tRNA--protein transferase</fullName>
        <ecNumber evidence="10 15">2.3.2.6</ecNumber>
    </recommendedName>
    <alternativeName>
        <fullName evidence="12 15">L/F-transferase</fullName>
    </alternativeName>
    <alternativeName>
        <fullName evidence="13 15">Leucyltransferase</fullName>
    </alternativeName>
    <alternativeName>
        <fullName evidence="14 15">Phenyalanyltransferase</fullName>
    </alternativeName>
</protein>
<dbReference type="GO" id="GO:0005737">
    <property type="term" value="C:cytoplasm"/>
    <property type="evidence" value="ECO:0007669"/>
    <property type="project" value="UniProtKB-SubCell"/>
</dbReference>
<evidence type="ECO:0000313" key="17">
    <source>
        <dbReference type="Proteomes" id="UP000242502"/>
    </source>
</evidence>
<dbReference type="Gene3D" id="3.30.70.3550">
    <property type="entry name" value="Leucyl/phenylalanyl-tRNA-protein transferase, N-terminal domain"/>
    <property type="match status" value="1"/>
</dbReference>
<comment type="caution">
    <text evidence="16">The sequence shown here is derived from an EMBL/GenBank/DDBJ whole genome shotgun (WGS) entry which is preliminary data.</text>
</comment>
<comment type="catalytic activity">
    <reaction evidence="7 15">
        <text>N-terminal L-lysyl-[protein] + L-leucyl-tRNA(Leu) = N-terminal L-leucyl-L-lysyl-[protein] + tRNA(Leu) + H(+)</text>
        <dbReference type="Rhea" id="RHEA:12340"/>
        <dbReference type="Rhea" id="RHEA-COMP:9613"/>
        <dbReference type="Rhea" id="RHEA-COMP:9622"/>
        <dbReference type="Rhea" id="RHEA-COMP:12670"/>
        <dbReference type="Rhea" id="RHEA-COMP:12671"/>
        <dbReference type="ChEBI" id="CHEBI:15378"/>
        <dbReference type="ChEBI" id="CHEBI:65249"/>
        <dbReference type="ChEBI" id="CHEBI:78442"/>
        <dbReference type="ChEBI" id="CHEBI:78494"/>
        <dbReference type="ChEBI" id="CHEBI:133043"/>
        <dbReference type="EC" id="2.3.2.6"/>
    </reaction>
</comment>
<evidence type="ECO:0000256" key="5">
    <source>
        <dbReference type="ARBA" id="ARBA00050607"/>
    </source>
</evidence>
<comment type="similarity">
    <text evidence="9 15">Belongs to the L/F-transferase family.</text>
</comment>
<keyword evidence="2 15" id="KW-0963">Cytoplasm</keyword>
<dbReference type="Gene3D" id="3.40.630.70">
    <property type="entry name" value="Leucyl/phenylalanyl-tRNA-protein transferase, C-terminal domain"/>
    <property type="match status" value="1"/>
</dbReference>
<evidence type="ECO:0000313" key="16">
    <source>
        <dbReference type="EMBL" id="ODS23435.1"/>
    </source>
</evidence>
<dbReference type="STRING" id="62101.AB835_09100"/>
<dbReference type="FunFam" id="3.30.70.3550:FF:000001">
    <property type="entry name" value="Leucyl/phenylalanyl-tRNA--protein transferase"/>
    <property type="match status" value="1"/>
</dbReference>
<evidence type="ECO:0000256" key="8">
    <source>
        <dbReference type="ARBA" id="ARBA00054043"/>
    </source>
</evidence>
<comment type="function">
    <text evidence="8 15">Functions in the N-end rule pathway of protein degradation where it conjugates Leu, Phe and, less efficiently, Met from aminoacyl-tRNAs to the N-termini of proteins containing an N-terminal arginine or lysine.</text>
</comment>
<evidence type="ECO:0000256" key="4">
    <source>
        <dbReference type="ARBA" id="ARBA00023315"/>
    </source>
</evidence>
<evidence type="ECO:0000256" key="6">
    <source>
        <dbReference type="ARBA" id="ARBA00050652"/>
    </source>
</evidence>
<dbReference type="EMBL" id="MDLC01000029">
    <property type="protein sequence ID" value="ODS23435.1"/>
    <property type="molecule type" value="Genomic_DNA"/>
</dbReference>
<dbReference type="InterPro" id="IPR042221">
    <property type="entry name" value="Leu/Phe-tRNA_Trfase_N"/>
</dbReference>
<evidence type="ECO:0000256" key="10">
    <source>
        <dbReference type="ARBA" id="ARBA00066767"/>
    </source>
</evidence>
<evidence type="ECO:0000256" key="3">
    <source>
        <dbReference type="ARBA" id="ARBA00022679"/>
    </source>
</evidence>
<comment type="catalytic activity">
    <reaction evidence="5 15">
        <text>L-phenylalanyl-tRNA(Phe) + an N-terminal L-alpha-aminoacyl-[protein] = an N-terminal L-phenylalanyl-L-alpha-aminoacyl-[protein] + tRNA(Phe)</text>
        <dbReference type="Rhea" id="RHEA:43632"/>
        <dbReference type="Rhea" id="RHEA-COMP:9668"/>
        <dbReference type="Rhea" id="RHEA-COMP:9699"/>
        <dbReference type="Rhea" id="RHEA-COMP:10636"/>
        <dbReference type="Rhea" id="RHEA-COMP:10637"/>
        <dbReference type="ChEBI" id="CHEBI:78442"/>
        <dbReference type="ChEBI" id="CHEBI:78531"/>
        <dbReference type="ChEBI" id="CHEBI:78597"/>
        <dbReference type="ChEBI" id="CHEBI:83561"/>
        <dbReference type="EC" id="2.3.2.6"/>
    </reaction>
</comment>
<comment type="catalytic activity">
    <reaction evidence="6 15">
        <text>N-terminal L-arginyl-[protein] + L-leucyl-tRNA(Leu) = N-terminal L-leucyl-L-arginyl-[protein] + tRNA(Leu) + H(+)</text>
        <dbReference type="Rhea" id="RHEA:50416"/>
        <dbReference type="Rhea" id="RHEA-COMP:9613"/>
        <dbReference type="Rhea" id="RHEA-COMP:9622"/>
        <dbReference type="Rhea" id="RHEA-COMP:12672"/>
        <dbReference type="Rhea" id="RHEA-COMP:12673"/>
        <dbReference type="ChEBI" id="CHEBI:15378"/>
        <dbReference type="ChEBI" id="CHEBI:64719"/>
        <dbReference type="ChEBI" id="CHEBI:78442"/>
        <dbReference type="ChEBI" id="CHEBI:78494"/>
        <dbReference type="ChEBI" id="CHEBI:133044"/>
        <dbReference type="EC" id="2.3.2.6"/>
    </reaction>
</comment>
<proteinExistence type="inferred from homology"/>
<dbReference type="HAMAP" id="MF_00688">
    <property type="entry name" value="Leu_Phe_trans"/>
    <property type="match status" value="1"/>
</dbReference>
<keyword evidence="3 15" id="KW-0808">Transferase</keyword>
<dbReference type="GO" id="GO:0030163">
    <property type="term" value="P:protein catabolic process"/>
    <property type="evidence" value="ECO:0007669"/>
    <property type="project" value="UniProtKB-UniRule"/>
</dbReference>
<dbReference type="AlphaFoldDB" id="A0A1D2QPB9"/>
<evidence type="ECO:0000256" key="7">
    <source>
        <dbReference type="ARBA" id="ARBA00051538"/>
    </source>
</evidence>
<evidence type="ECO:0000256" key="11">
    <source>
        <dbReference type="ARBA" id="ARBA00074372"/>
    </source>
</evidence>
<dbReference type="GO" id="GO:0008914">
    <property type="term" value="F:leucyl-tRNA--protein transferase activity"/>
    <property type="evidence" value="ECO:0007669"/>
    <property type="project" value="UniProtKB-UniRule"/>
</dbReference>
<evidence type="ECO:0000256" key="1">
    <source>
        <dbReference type="ARBA" id="ARBA00004496"/>
    </source>
</evidence>
<reference evidence="16 17" key="1">
    <citation type="journal article" date="2016" name="Appl. Environ. Microbiol.">
        <title>Lack of Overt Genome Reduction in the Bryostatin-Producing Bryozoan Symbiont "Candidatus Endobugula sertula".</title>
        <authorList>
            <person name="Miller I.J."/>
            <person name="Vanee N."/>
            <person name="Fong S.S."/>
            <person name="Lim-Fong G.E."/>
            <person name="Kwan J.C."/>
        </authorList>
    </citation>
    <scope>NUCLEOTIDE SEQUENCE [LARGE SCALE GENOMIC DNA]</scope>
    <source>
        <strain evidence="16">AB1-4</strain>
    </source>
</reference>
<evidence type="ECO:0000256" key="9">
    <source>
        <dbReference type="ARBA" id="ARBA00061535"/>
    </source>
</evidence>
<dbReference type="FunFam" id="3.40.630.70:FF:000001">
    <property type="entry name" value="Leucyl/phenylalanyl-tRNA--protein transferase"/>
    <property type="match status" value="1"/>
</dbReference>
<evidence type="ECO:0000256" key="13">
    <source>
        <dbReference type="ARBA" id="ARBA00077165"/>
    </source>
</evidence>
<evidence type="ECO:0000256" key="14">
    <source>
        <dbReference type="ARBA" id="ARBA00083640"/>
    </source>
</evidence>
<organism evidence="16 17">
    <name type="scientific">Candidatus Endobugula sertula</name>
    <name type="common">Bugula neritina bacterial symbiont</name>
    <dbReference type="NCBI Taxonomy" id="62101"/>
    <lineage>
        <taxon>Bacteria</taxon>
        <taxon>Pseudomonadati</taxon>
        <taxon>Pseudomonadota</taxon>
        <taxon>Gammaproteobacteria</taxon>
        <taxon>Cellvibrionales</taxon>
        <taxon>Cellvibrionaceae</taxon>
        <taxon>Candidatus Endobugula</taxon>
    </lineage>
</organism>